<proteinExistence type="predicted"/>
<gene>
    <name evidence="1" type="ORF">RVF87_17510</name>
</gene>
<sequence>MSSSGFADHTGWSIKPHGACKGEHCVPLPHEVHIEDGGLDVAILAERLGMPLVRDDERGVAALGPESAVTGRMLSTTREY</sequence>
<dbReference type="Proteomes" id="UP001479933">
    <property type="component" value="Chromosome"/>
</dbReference>
<keyword evidence="2" id="KW-1185">Reference proteome</keyword>
<accession>A0ABZ2TZI4</accession>
<protein>
    <submittedName>
        <fullName evidence="1">Uncharacterized protein</fullName>
    </submittedName>
</protein>
<evidence type="ECO:0000313" key="1">
    <source>
        <dbReference type="EMBL" id="WYY06831.1"/>
    </source>
</evidence>
<reference evidence="1 2" key="1">
    <citation type="journal article" date="2023" name="Virus Evol.">
        <title>Computational host range prediction-The good, the bad, and the ugly.</title>
        <authorList>
            <person name="Howell A.A."/>
            <person name="Versoza C.J."/>
            <person name="Pfeifer S.P."/>
        </authorList>
    </citation>
    <scope>NUCLEOTIDE SEQUENCE [LARGE SCALE GENOMIC DNA]</scope>
    <source>
        <strain evidence="1 2">1610/1b</strain>
    </source>
</reference>
<organism evidence="1 2">
    <name type="scientific">Gordonia hydrophobica</name>
    <dbReference type="NCBI Taxonomy" id="40516"/>
    <lineage>
        <taxon>Bacteria</taxon>
        <taxon>Bacillati</taxon>
        <taxon>Actinomycetota</taxon>
        <taxon>Actinomycetes</taxon>
        <taxon>Mycobacteriales</taxon>
        <taxon>Gordoniaceae</taxon>
        <taxon>Gordonia</taxon>
    </lineage>
</organism>
<dbReference type="RefSeq" id="WP_204701044.1">
    <property type="nucleotide sequence ID" value="NZ_CP136137.1"/>
</dbReference>
<dbReference type="EMBL" id="CP136137">
    <property type="protein sequence ID" value="WYY06831.1"/>
    <property type="molecule type" value="Genomic_DNA"/>
</dbReference>
<evidence type="ECO:0000313" key="2">
    <source>
        <dbReference type="Proteomes" id="UP001479933"/>
    </source>
</evidence>
<name>A0ABZ2TZI4_9ACTN</name>